<proteinExistence type="inferred from homology"/>
<evidence type="ECO:0000313" key="4">
    <source>
        <dbReference type="EMBL" id="MFB9628421.1"/>
    </source>
</evidence>
<dbReference type="Pfam" id="PF11999">
    <property type="entry name" value="Ice_binding"/>
    <property type="match status" value="1"/>
</dbReference>
<name>A0ABV5SD94_9ACTN</name>
<sequence length="314" mass="31966">MSIGDAAPFAVLAGSAVTNTDLTRVIGDLGTSPGSSVTGFPPGTVTGKIHAGDSTAANAKSDVVTVYNDLSARAPDATVPAELGNTTKTPGVYASTTGNFQINGTLVLDAQANPDSLFVFKAATLTAARSSTITLAGGAKAENLYWVISDSATLDTFTTFRGDLIAANAITVNSRANSIGRLFTLNKAITITGATSQPPTLLQVPDDLPTTTTLSSDNNPSHAGEPVTFTATVNAVDGTTTLVPQGNVVFKDGGTVLGTAFHGENQPATITTSNLSTGQHHITAVYLGGTSFNNEEPIHFAPSSSPSLTQTVNP</sequence>
<dbReference type="Proteomes" id="UP001589532">
    <property type="component" value="Unassembled WGS sequence"/>
</dbReference>
<reference evidence="4 5" key="1">
    <citation type="submission" date="2024-09" db="EMBL/GenBank/DDBJ databases">
        <authorList>
            <person name="Sun Q."/>
            <person name="Mori K."/>
        </authorList>
    </citation>
    <scope>NUCLEOTIDE SEQUENCE [LARGE SCALE GENOMIC DNA]</scope>
    <source>
        <strain evidence="4 5">JCM 3143</strain>
    </source>
</reference>
<evidence type="ECO:0000313" key="5">
    <source>
        <dbReference type="Proteomes" id="UP001589532"/>
    </source>
</evidence>
<keyword evidence="2" id="KW-0732">Signal</keyword>
<dbReference type="InterPro" id="IPR013783">
    <property type="entry name" value="Ig-like_fold"/>
</dbReference>
<dbReference type="EMBL" id="JBHMBW010000042">
    <property type="protein sequence ID" value="MFB9628421.1"/>
    <property type="molecule type" value="Genomic_DNA"/>
</dbReference>
<feature type="domain" description="Bacterial Ig-like" evidence="3">
    <location>
        <begin position="214"/>
        <end position="313"/>
    </location>
</feature>
<comment type="similarity">
    <text evidence="1">Belongs to the ice-binding protein family.</text>
</comment>
<evidence type="ECO:0000256" key="1">
    <source>
        <dbReference type="ARBA" id="ARBA00005445"/>
    </source>
</evidence>
<organism evidence="4 5">
    <name type="scientific">Nonomuraea helvata</name>
    <dbReference type="NCBI Taxonomy" id="37484"/>
    <lineage>
        <taxon>Bacteria</taxon>
        <taxon>Bacillati</taxon>
        <taxon>Actinomycetota</taxon>
        <taxon>Actinomycetes</taxon>
        <taxon>Streptosporangiales</taxon>
        <taxon>Streptosporangiaceae</taxon>
        <taxon>Nonomuraea</taxon>
    </lineage>
</organism>
<evidence type="ECO:0000259" key="3">
    <source>
        <dbReference type="Pfam" id="PF16640"/>
    </source>
</evidence>
<keyword evidence="5" id="KW-1185">Reference proteome</keyword>
<evidence type="ECO:0000256" key="2">
    <source>
        <dbReference type="ARBA" id="ARBA00022729"/>
    </source>
</evidence>
<accession>A0ABV5SD94</accession>
<protein>
    <submittedName>
        <fullName evidence="4">Ice-binding family protein</fullName>
    </submittedName>
</protein>
<dbReference type="InterPro" id="IPR032109">
    <property type="entry name" value="Big_3_5"/>
</dbReference>
<dbReference type="RefSeq" id="WP_345001303.1">
    <property type="nucleotide sequence ID" value="NZ_BAAAXV010000009.1"/>
</dbReference>
<dbReference type="Pfam" id="PF16640">
    <property type="entry name" value="Big_3_5"/>
    <property type="match status" value="1"/>
</dbReference>
<comment type="caution">
    <text evidence="4">The sequence shown here is derived from an EMBL/GenBank/DDBJ whole genome shotgun (WGS) entry which is preliminary data.</text>
</comment>
<gene>
    <name evidence="4" type="ORF">ACFFSA_35515</name>
</gene>
<dbReference type="InterPro" id="IPR021884">
    <property type="entry name" value="Ice-bd_prot"/>
</dbReference>
<dbReference type="Gene3D" id="2.60.40.10">
    <property type="entry name" value="Immunoglobulins"/>
    <property type="match status" value="1"/>
</dbReference>